<dbReference type="Proteomes" id="UP001162802">
    <property type="component" value="Unassembled WGS sequence"/>
</dbReference>
<evidence type="ECO:0000313" key="7">
    <source>
        <dbReference type="Proteomes" id="UP001162802"/>
    </source>
</evidence>
<dbReference type="PANTHER" id="PTHR14226:SF78">
    <property type="entry name" value="SLR0060 PROTEIN"/>
    <property type="match status" value="1"/>
</dbReference>
<evidence type="ECO:0000256" key="3">
    <source>
        <dbReference type="ARBA" id="ARBA00023098"/>
    </source>
</evidence>
<proteinExistence type="predicted"/>
<feature type="domain" description="PNPLA" evidence="5">
    <location>
        <begin position="11"/>
        <end position="209"/>
    </location>
</feature>
<dbReference type="PROSITE" id="PS51635">
    <property type="entry name" value="PNPLA"/>
    <property type="match status" value="1"/>
</dbReference>
<feature type="short sequence motif" description="DGA/G" evidence="4">
    <location>
        <begin position="196"/>
        <end position="198"/>
    </location>
</feature>
<dbReference type="PANTHER" id="PTHR14226">
    <property type="entry name" value="NEUROPATHY TARGET ESTERASE/SWISS CHEESE D.MELANOGASTER"/>
    <property type="match status" value="1"/>
</dbReference>
<name>A0ABT0AHH3_9SPHN</name>
<feature type="active site" description="Nucleophile" evidence="4">
    <location>
        <position position="45"/>
    </location>
</feature>
<protein>
    <submittedName>
        <fullName evidence="6">Patatin-like phospholipase family protein</fullName>
    </submittedName>
</protein>
<evidence type="ECO:0000313" key="6">
    <source>
        <dbReference type="EMBL" id="MCJ1962649.1"/>
    </source>
</evidence>
<accession>A0ABT0AHH3</accession>
<evidence type="ECO:0000256" key="1">
    <source>
        <dbReference type="ARBA" id="ARBA00022801"/>
    </source>
</evidence>
<dbReference type="InterPro" id="IPR002641">
    <property type="entry name" value="PNPLA_dom"/>
</dbReference>
<dbReference type="Pfam" id="PF01734">
    <property type="entry name" value="Patatin"/>
    <property type="match status" value="1"/>
</dbReference>
<organism evidence="6 7">
    <name type="scientific">Novosphingobium mangrovi</name>
    <name type="common">ex Hu et al. 2023</name>
    <dbReference type="NCBI Taxonomy" id="2930094"/>
    <lineage>
        <taxon>Bacteria</taxon>
        <taxon>Pseudomonadati</taxon>
        <taxon>Pseudomonadota</taxon>
        <taxon>Alphaproteobacteria</taxon>
        <taxon>Sphingomonadales</taxon>
        <taxon>Sphingomonadaceae</taxon>
        <taxon>Novosphingobium</taxon>
    </lineage>
</organism>
<dbReference type="InterPro" id="IPR050301">
    <property type="entry name" value="NTE"/>
</dbReference>
<dbReference type="EMBL" id="JALHAT010000051">
    <property type="protein sequence ID" value="MCJ1962649.1"/>
    <property type="molecule type" value="Genomic_DNA"/>
</dbReference>
<dbReference type="Gene3D" id="3.40.1090.10">
    <property type="entry name" value="Cytosolic phospholipase A2 catalytic domain"/>
    <property type="match status" value="2"/>
</dbReference>
<evidence type="ECO:0000256" key="2">
    <source>
        <dbReference type="ARBA" id="ARBA00022963"/>
    </source>
</evidence>
<keyword evidence="2 4" id="KW-0442">Lipid degradation</keyword>
<keyword evidence="1 4" id="KW-0378">Hydrolase</keyword>
<sequence>MVAARALGLDLALQGGGAHGAFTWGVLDRLLAEERIWISALSGASAGAANAAVFASGLVTGGREGAASALARFWEAIHRSGRSAGPLLPMMEAFPATFEALSQMWSTMLGNVALPSSPDMGARTQDLLREVFAEHIDFAALRRPEAPRLFISATDVRTGNARIFENEELSSDVLLASACLPLLFPPVTIDGVDYWDGGYSANPPIFPLIQNSPNDDMLLVTINPMSHADTPRSAADISNRLTEFSFNQTLIKDMRGLVLIQNEVGPLAFGKGLLARLRRLRVHEIHDEATLGAMPAGSKMMPVREVLEQLHDAGRDAAEGWLAAHGEDLGRRGTADLATRYAP</sequence>
<reference evidence="6" key="1">
    <citation type="submission" date="2022-03" db="EMBL/GenBank/DDBJ databases">
        <title>Identification of a novel bacterium isolated from mangrove sediments.</title>
        <authorList>
            <person name="Pan X."/>
        </authorList>
    </citation>
    <scope>NUCLEOTIDE SEQUENCE</scope>
    <source>
        <strain evidence="6">B2637</strain>
    </source>
</reference>
<dbReference type="SUPFAM" id="SSF52151">
    <property type="entry name" value="FabD/lysophospholipase-like"/>
    <property type="match status" value="1"/>
</dbReference>
<comment type="caution">
    <text evidence="6">The sequence shown here is derived from an EMBL/GenBank/DDBJ whole genome shotgun (WGS) entry which is preliminary data.</text>
</comment>
<keyword evidence="7" id="KW-1185">Reference proteome</keyword>
<feature type="active site" description="Proton acceptor" evidence="4">
    <location>
        <position position="196"/>
    </location>
</feature>
<gene>
    <name evidence="6" type="ORF">MTR65_18335</name>
</gene>
<feature type="short sequence motif" description="GXGXXG" evidence="4">
    <location>
        <begin position="15"/>
        <end position="20"/>
    </location>
</feature>
<feature type="short sequence motif" description="GXSXG" evidence="4">
    <location>
        <begin position="43"/>
        <end position="47"/>
    </location>
</feature>
<dbReference type="RefSeq" id="WP_243802734.1">
    <property type="nucleotide sequence ID" value="NZ_JALHAT010000051.1"/>
</dbReference>
<evidence type="ECO:0000259" key="5">
    <source>
        <dbReference type="PROSITE" id="PS51635"/>
    </source>
</evidence>
<evidence type="ECO:0000256" key="4">
    <source>
        <dbReference type="PROSITE-ProRule" id="PRU01161"/>
    </source>
</evidence>
<keyword evidence="3 4" id="KW-0443">Lipid metabolism</keyword>
<dbReference type="InterPro" id="IPR016035">
    <property type="entry name" value="Acyl_Trfase/lysoPLipase"/>
</dbReference>